<dbReference type="InterPro" id="IPR016032">
    <property type="entry name" value="Sig_transdc_resp-reg_C-effctor"/>
</dbReference>
<dbReference type="Pfam" id="PF00486">
    <property type="entry name" value="Trans_reg_C"/>
    <property type="match status" value="1"/>
</dbReference>
<dbReference type="PROSITE" id="PS50110">
    <property type="entry name" value="RESPONSE_REGULATORY"/>
    <property type="match status" value="1"/>
</dbReference>
<dbReference type="PANTHER" id="PTHR48111">
    <property type="entry name" value="REGULATOR OF RPOS"/>
    <property type="match status" value="1"/>
</dbReference>
<dbReference type="GO" id="GO:0005829">
    <property type="term" value="C:cytosol"/>
    <property type="evidence" value="ECO:0007669"/>
    <property type="project" value="TreeGrafter"/>
</dbReference>
<evidence type="ECO:0000256" key="5">
    <source>
        <dbReference type="ARBA" id="ARBA00023163"/>
    </source>
</evidence>
<keyword evidence="1 6" id="KW-0597">Phosphoprotein</keyword>
<keyword evidence="5" id="KW-0804">Transcription</keyword>
<accession>A0A6I1EU76</accession>
<evidence type="ECO:0000256" key="3">
    <source>
        <dbReference type="ARBA" id="ARBA00023015"/>
    </source>
</evidence>
<comment type="caution">
    <text evidence="10">The sequence shown here is derived from an EMBL/GenBank/DDBJ whole genome shotgun (WGS) entry which is preliminary data.</text>
</comment>
<dbReference type="InterPro" id="IPR001789">
    <property type="entry name" value="Sig_transdc_resp-reg_receiver"/>
</dbReference>
<dbReference type="Pfam" id="PF00072">
    <property type="entry name" value="Response_reg"/>
    <property type="match status" value="1"/>
</dbReference>
<dbReference type="InterPro" id="IPR039420">
    <property type="entry name" value="WalR-like"/>
</dbReference>
<dbReference type="GO" id="GO:0000156">
    <property type="term" value="F:phosphorelay response regulator activity"/>
    <property type="evidence" value="ECO:0007669"/>
    <property type="project" value="TreeGrafter"/>
</dbReference>
<evidence type="ECO:0000256" key="2">
    <source>
        <dbReference type="ARBA" id="ARBA00023012"/>
    </source>
</evidence>
<name>A0A6I1EU76_9BURK</name>
<keyword evidence="4 7" id="KW-0238">DNA-binding</keyword>
<evidence type="ECO:0000256" key="7">
    <source>
        <dbReference type="PROSITE-ProRule" id="PRU01091"/>
    </source>
</evidence>
<dbReference type="InterPro" id="IPR036388">
    <property type="entry name" value="WH-like_DNA-bd_sf"/>
</dbReference>
<dbReference type="Gene3D" id="1.10.10.10">
    <property type="entry name" value="Winged helix-like DNA-binding domain superfamily/Winged helix DNA-binding domain"/>
    <property type="match status" value="1"/>
</dbReference>
<dbReference type="InterPro" id="IPR001867">
    <property type="entry name" value="OmpR/PhoB-type_DNA-bd"/>
</dbReference>
<proteinExistence type="predicted"/>
<reference evidence="10 11" key="1">
    <citation type="submission" date="2019-10" db="EMBL/GenBank/DDBJ databases">
        <title>Genome diversity of Sutterella seckii.</title>
        <authorList>
            <person name="Chaplin A.V."/>
            <person name="Sokolova S.R."/>
            <person name="Mosin K.A."/>
            <person name="Ivanova E.L."/>
            <person name="Kochetkova T.O."/>
            <person name="Goltsov A.Y."/>
            <person name="Trofimov D.Y."/>
            <person name="Efimov B.A."/>
        </authorList>
    </citation>
    <scope>NUCLEOTIDE SEQUENCE [LARGE SCALE GENOMIC DNA]</scope>
    <source>
        <strain evidence="10 11">ASD393</strain>
    </source>
</reference>
<keyword evidence="3" id="KW-0805">Transcription regulation</keyword>
<dbReference type="OrthoDB" id="9802426at2"/>
<gene>
    <name evidence="10" type="ORF">GBM95_02420</name>
</gene>
<dbReference type="SUPFAM" id="SSF46894">
    <property type="entry name" value="C-terminal effector domain of the bipartite response regulators"/>
    <property type="match status" value="1"/>
</dbReference>
<evidence type="ECO:0000259" key="8">
    <source>
        <dbReference type="PROSITE" id="PS50110"/>
    </source>
</evidence>
<evidence type="ECO:0000313" key="10">
    <source>
        <dbReference type="EMBL" id="KAB7662628.1"/>
    </source>
</evidence>
<dbReference type="Gene3D" id="6.10.250.690">
    <property type="match status" value="1"/>
</dbReference>
<feature type="DNA-binding region" description="OmpR/PhoB-type" evidence="7">
    <location>
        <begin position="126"/>
        <end position="223"/>
    </location>
</feature>
<protein>
    <submittedName>
        <fullName evidence="10">Response regulator transcription factor</fullName>
    </submittedName>
</protein>
<organism evidence="10 11">
    <name type="scientific">Sutterella seckii</name>
    <dbReference type="NCBI Taxonomy" id="1944635"/>
    <lineage>
        <taxon>Bacteria</taxon>
        <taxon>Pseudomonadati</taxon>
        <taxon>Pseudomonadota</taxon>
        <taxon>Betaproteobacteria</taxon>
        <taxon>Burkholderiales</taxon>
        <taxon>Sutterellaceae</taxon>
        <taxon>Sutterella</taxon>
    </lineage>
</organism>
<evidence type="ECO:0000259" key="9">
    <source>
        <dbReference type="PROSITE" id="PS51755"/>
    </source>
</evidence>
<dbReference type="EMBL" id="WEHX01000006">
    <property type="protein sequence ID" value="KAB7662628.1"/>
    <property type="molecule type" value="Genomic_DNA"/>
</dbReference>
<dbReference type="GO" id="GO:0032993">
    <property type="term" value="C:protein-DNA complex"/>
    <property type="evidence" value="ECO:0007669"/>
    <property type="project" value="TreeGrafter"/>
</dbReference>
<dbReference type="InterPro" id="IPR011006">
    <property type="entry name" value="CheY-like_superfamily"/>
</dbReference>
<dbReference type="RefSeq" id="WP_152157621.1">
    <property type="nucleotide sequence ID" value="NZ_WEHX01000006.1"/>
</dbReference>
<dbReference type="SMART" id="SM00862">
    <property type="entry name" value="Trans_reg_C"/>
    <property type="match status" value="1"/>
</dbReference>
<feature type="domain" description="OmpR/PhoB-type" evidence="9">
    <location>
        <begin position="126"/>
        <end position="223"/>
    </location>
</feature>
<evidence type="ECO:0000256" key="6">
    <source>
        <dbReference type="PROSITE-ProRule" id="PRU00169"/>
    </source>
</evidence>
<dbReference type="FunFam" id="3.40.50.2300:FF:000001">
    <property type="entry name" value="DNA-binding response regulator PhoB"/>
    <property type="match status" value="1"/>
</dbReference>
<evidence type="ECO:0000256" key="4">
    <source>
        <dbReference type="ARBA" id="ARBA00023125"/>
    </source>
</evidence>
<dbReference type="SMART" id="SM00448">
    <property type="entry name" value="REC"/>
    <property type="match status" value="1"/>
</dbReference>
<dbReference type="Gene3D" id="3.40.50.2300">
    <property type="match status" value="1"/>
</dbReference>
<feature type="domain" description="Response regulatory" evidence="8">
    <location>
        <begin position="4"/>
        <end position="118"/>
    </location>
</feature>
<feature type="modified residue" description="4-aspartylphosphate" evidence="6">
    <location>
        <position position="53"/>
    </location>
</feature>
<dbReference type="Proteomes" id="UP000430564">
    <property type="component" value="Unassembled WGS sequence"/>
</dbReference>
<dbReference type="AlphaFoldDB" id="A0A6I1EU76"/>
<evidence type="ECO:0000313" key="11">
    <source>
        <dbReference type="Proteomes" id="UP000430564"/>
    </source>
</evidence>
<dbReference type="CDD" id="cd00383">
    <property type="entry name" value="trans_reg_C"/>
    <property type="match status" value="1"/>
</dbReference>
<dbReference type="GO" id="GO:0006355">
    <property type="term" value="P:regulation of DNA-templated transcription"/>
    <property type="evidence" value="ECO:0007669"/>
    <property type="project" value="InterPro"/>
</dbReference>
<dbReference type="SUPFAM" id="SSF52172">
    <property type="entry name" value="CheY-like"/>
    <property type="match status" value="1"/>
</dbReference>
<evidence type="ECO:0000256" key="1">
    <source>
        <dbReference type="ARBA" id="ARBA00022553"/>
    </source>
</evidence>
<dbReference type="PANTHER" id="PTHR48111:SF22">
    <property type="entry name" value="REGULATOR OF RPOS"/>
    <property type="match status" value="1"/>
</dbReference>
<dbReference type="PROSITE" id="PS51755">
    <property type="entry name" value="OMPR_PHOB"/>
    <property type="match status" value="1"/>
</dbReference>
<dbReference type="GO" id="GO:0000976">
    <property type="term" value="F:transcription cis-regulatory region binding"/>
    <property type="evidence" value="ECO:0007669"/>
    <property type="project" value="TreeGrafter"/>
</dbReference>
<sequence length="230" mass="25339">MAQRILVVDDNPDIRANLRDWLEMRGYEVSGAADAEACAHLLNQEGADLLVLDIGLPGTDGVTFLRRLREAGDETPVLMLTARDAMEDRVRGLSSGADDYLVKPFSLLELSARIEALLRRANRGRAHSIRIGPLELDLAAGTVTRDGVLLRVNPTGQRILRELMRASPGVVSREALENRIWGNDAPKSDSLRSNMHLLRNAVDKGFDAPMIRTHPGFGWSIAAPKDERSE</sequence>
<keyword evidence="2" id="KW-0902">Two-component regulatory system</keyword>